<keyword evidence="2" id="KW-1185">Reference proteome</keyword>
<dbReference type="Proteomes" id="UP001163324">
    <property type="component" value="Chromosome 4"/>
</dbReference>
<evidence type="ECO:0000313" key="2">
    <source>
        <dbReference type="Proteomes" id="UP001163324"/>
    </source>
</evidence>
<dbReference type="EMBL" id="CM047943">
    <property type="protein sequence ID" value="KAI9900951.1"/>
    <property type="molecule type" value="Genomic_DNA"/>
</dbReference>
<protein>
    <submittedName>
        <fullName evidence="1">Uncharacterized protein</fullName>
    </submittedName>
</protein>
<comment type="caution">
    <text evidence="1">The sequence shown here is derived from an EMBL/GenBank/DDBJ whole genome shotgun (WGS) entry which is preliminary data.</text>
</comment>
<evidence type="ECO:0000313" key="1">
    <source>
        <dbReference type="EMBL" id="KAI9900951.1"/>
    </source>
</evidence>
<proteinExistence type="predicted"/>
<accession>A0ACC0V638</accession>
<organism evidence="1 2">
    <name type="scientific">Trichothecium roseum</name>
    <dbReference type="NCBI Taxonomy" id="47278"/>
    <lineage>
        <taxon>Eukaryota</taxon>
        <taxon>Fungi</taxon>
        <taxon>Dikarya</taxon>
        <taxon>Ascomycota</taxon>
        <taxon>Pezizomycotina</taxon>
        <taxon>Sordariomycetes</taxon>
        <taxon>Hypocreomycetidae</taxon>
        <taxon>Hypocreales</taxon>
        <taxon>Hypocreales incertae sedis</taxon>
        <taxon>Trichothecium</taxon>
    </lineage>
</organism>
<sequence>MIGSATTTSGSSCALCSAQFDRYYDPEDPTSRLSWRQEIRAITTAAHHGKPRLSSKGYIRVPSILVSIDDRDAEYTGPGFRAGAATDLLGPWYKSASAGRRTFLLHEFCWRLLLNQVVAADHHRKDGRREENEEWVAYYLYHALSCVPRTAGGARIMADHIDRQSLGLDDGGEAYSSPDRLRRRLRGDPRQELAPLGQAAFTRKNTRAPADRYHYVPRQAHLVTDSFRRLPVEILHAVLDLLPTASVHSARLASPAVAWVARPDHLPRAFWAGRFGVEPDLRFAFAHEPETAEARGGRDWRAAYGAYRRALMRDASGGSSGGEKGVGDGCEGVWSRRRIYEAVAPWAVTLRTLMYAGDGGGGRVYGGHHKTKDRNGQGTACPLLPQDQHTPPFEEIRYGSTPIGSARLVLNKRDVADETVAVAVSTVCWSNETYISGLRVLTLEAAGKGQGVVSEAGLVLPPTEETFPLARGDVVLGVEATMSLSGIRGLRFIVNNLGVDRVVSVGNTEVNDCSVGVVRLRAVYSPIEALDLDFDICKLIGIHLVDPESAKGRAIIGPRRHNNNALLGLPRAAPAVVRSEDSFMPGLHWSPRTPRRQRNVQTFITPCLHRPEGFKQHLHMPLYSRGRKGLRSVTALTDGDVGFRGFAYGYGDADEDDDDDEEVHGYASRVDRNGRVRVCKRNTFVLASEKGETITAVEVILWRIPSDATTPGPEDGAEKQESFRHTWRLEIKVTTNLGRQHTWSDGKKHLAGMEKSTQTFRGCSAEGGSLVAVAFLAAFDVPGGGGFDRFGVQFADSPPVEQ</sequence>
<gene>
    <name evidence="1" type="ORF">N3K66_005213</name>
</gene>
<reference evidence="1" key="1">
    <citation type="submission" date="2022-10" db="EMBL/GenBank/DDBJ databases">
        <title>Complete Genome of Trichothecium roseum strain YXFP-22015, a Plant Pathogen Isolated from Citrus.</title>
        <authorList>
            <person name="Wang Y."/>
            <person name="Zhu L."/>
        </authorList>
    </citation>
    <scope>NUCLEOTIDE SEQUENCE</scope>
    <source>
        <strain evidence="1">YXFP-22015</strain>
    </source>
</reference>
<name>A0ACC0V638_9HYPO</name>